<dbReference type="EMBL" id="CP056775">
    <property type="protein sequence ID" value="QRR04227.1"/>
    <property type="molecule type" value="Genomic_DNA"/>
</dbReference>
<accession>A0ABX7IFM0</accession>
<evidence type="ECO:0000313" key="2">
    <source>
        <dbReference type="Proteomes" id="UP000612680"/>
    </source>
</evidence>
<keyword evidence="2" id="KW-1185">Reference proteome</keyword>
<gene>
    <name evidence="1" type="ORF">HWI92_15780</name>
</gene>
<name>A0ABX7IFM0_9BACT</name>
<reference evidence="1 2" key="1">
    <citation type="submission" date="2020-06" db="EMBL/GenBank/DDBJ databases">
        <title>Dyadobacter sandarakinus sp. nov., isolated from the soil of the Arctic Yellow River Station.</title>
        <authorList>
            <person name="Zhang Y."/>
            <person name="Peng F."/>
        </authorList>
    </citation>
    <scope>NUCLEOTIDE SEQUENCE [LARGE SCALE GENOMIC DNA]</scope>
    <source>
        <strain evidence="1 2">Q3-56</strain>
    </source>
</reference>
<evidence type="ECO:0000313" key="1">
    <source>
        <dbReference type="EMBL" id="QRR04227.1"/>
    </source>
</evidence>
<dbReference type="Proteomes" id="UP000612680">
    <property type="component" value="Chromosome"/>
</dbReference>
<sequence length="225" mass="26810">MFAQDSDIRVSAVNPAAYPISLYKTATAQTQNLYNGRQYYLYDARNDEHQFFQQSKWRNGVIMYDGQAFDSIPMLYDIVRDELVIRHVYGDHLLLQSEKVANFWLLDHHFKRMESGKDVNASMRSGFYDLLYEGKTQAIARRSKSRQEKIQDKRVIALFPPKNFYYVRKDSTYHPVHSRKSFFALFPEHKRDFRRTLREKNLRFRRDREMAIISLATAYDKTARP</sequence>
<evidence type="ECO:0008006" key="3">
    <source>
        <dbReference type="Google" id="ProtNLM"/>
    </source>
</evidence>
<protein>
    <recommendedName>
        <fullName evidence="3">DKNYY family protein</fullName>
    </recommendedName>
</protein>
<proteinExistence type="predicted"/>
<organism evidence="1 2">
    <name type="scientific">Dyadobacter sandarakinus</name>
    <dbReference type="NCBI Taxonomy" id="2747268"/>
    <lineage>
        <taxon>Bacteria</taxon>
        <taxon>Pseudomonadati</taxon>
        <taxon>Bacteroidota</taxon>
        <taxon>Cytophagia</taxon>
        <taxon>Cytophagales</taxon>
        <taxon>Spirosomataceae</taxon>
        <taxon>Dyadobacter</taxon>
    </lineage>
</organism>